<name>A0A077QQR1_9BASI</name>
<protein>
    <submittedName>
        <fullName evidence="1">Related to Heme oxygenase</fullName>
    </submittedName>
</protein>
<proteinExistence type="predicted"/>
<reference evidence="1" key="1">
    <citation type="journal article" date="2014" name="Genome Biol. Evol.">
        <title>Gene Loss Rather Than Gene Gain Is Associated with a Host Jump from Monocots to Dicots in the Smut Fungus Melanopsichium pennsylvanicum.</title>
        <authorList>
            <person name="Sharma R."/>
            <person name="Mishra B."/>
            <person name="Runge F."/>
            <person name="Thines M."/>
        </authorList>
    </citation>
    <scope>NUCLEOTIDE SEQUENCE</scope>
    <source>
        <strain evidence="1">4</strain>
    </source>
</reference>
<accession>A0A077QQR1</accession>
<organism evidence="1">
    <name type="scientific">Melanopsichium pennsylvanicum 4</name>
    <dbReference type="NCBI Taxonomy" id="1398559"/>
    <lineage>
        <taxon>Eukaryota</taxon>
        <taxon>Fungi</taxon>
        <taxon>Dikarya</taxon>
        <taxon>Basidiomycota</taxon>
        <taxon>Ustilaginomycotina</taxon>
        <taxon>Ustilaginomycetes</taxon>
        <taxon>Ustilaginales</taxon>
        <taxon>Ustilaginaceae</taxon>
        <taxon>Melanopsichium</taxon>
    </lineage>
</organism>
<evidence type="ECO:0000313" key="1">
    <source>
        <dbReference type="EMBL" id="CDI51720.1"/>
    </source>
</evidence>
<dbReference type="EMBL" id="HG529514">
    <property type="protein sequence ID" value="CDI51720.1"/>
    <property type="molecule type" value="Genomic_DNA"/>
</dbReference>
<dbReference type="AlphaFoldDB" id="A0A077QQR1"/>
<sequence>MSCPFAKFATLLAPMTKNSTADQKAQFESIHGFAPPSATFSSQPGKVDLVSAGFTLSEALRVGTAASHRAVEKSKGVSLLLSSLTTSSSSSSSSSSTTTTTTTTLIGEESVAFDRLLHKYLWNKIEKIKMMVVHILDVWLIKMWKMMMQEND</sequence>